<dbReference type="InterPro" id="IPR029006">
    <property type="entry name" value="ADF-H/Gelsolin-like_dom_sf"/>
</dbReference>
<feature type="compositionally biased region" description="Basic and acidic residues" evidence="1">
    <location>
        <begin position="833"/>
        <end position="848"/>
    </location>
</feature>
<feature type="compositionally biased region" description="Basic and acidic residues" evidence="1">
    <location>
        <begin position="40"/>
        <end position="52"/>
    </location>
</feature>
<dbReference type="InterPro" id="IPR025118">
    <property type="entry name" value="DUF4045"/>
</dbReference>
<feature type="compositionally biased region" description="Basic and acidic residues" evidence="1">
    <location>
        <begin position="786"/>
        <end position="799"/>
    </location>
</feature>
<organism evidence="4 5">
    <name type="scientific">Delitschia confertaspora ATCC 74209</name>
    <dbReference type="NCBI Taxonomy" id="1513339"/>
    <lineage>
        <taxon>Eukaryota</taxon>
        <taxon>Fungi</taxon>
        <taxon>Dikarya</taxon>
        <taxon>Ascomycota</taxon>
        <taxon>Pezizomycotina</taxon>
        <taxon>Dothideomycetes</taxon>
        <taxon>Pleosporomycetidae</taxon>
        <taxon>Pleosporales</taxon>
        <taxon>Delitschiaceae</taxon>
        <taxon>Delitschia</taxon>
    </lineage>
</organism>
<dbReference type="EMBL" id="ML994035">
    <property type="protein sequence ID" value="KAF2200181.1"/>
    <property type="molecule type" value="Genomic_DNA"/>
</dbReference>
<feature type="region of interest" description="Disordered" evidence="1">
    <location>
        <begin position="1495"/>
        <end position="1525"/>
    </location>
</feature>
<dbReference type="Proteomes" id="UP000799536">
    <property type="component" value="Unassembled WGS sequence"/>
</dbReference>
<name>A0A9P4MR99_9PLEO</name>
<feature type="compositionally biased region" description="Low complexity" evidence="1">
    <location>
        <begin position="1040"/>
        <end position="1056"/>
    </location>
</feature>
<feature type="compositionally biased region" description="Basic and acidic residues" evidence="1">
    <location>
        <begin position="1495"/>
        <end position="1506"/>
    </location>
</feature>
<evidence type="ECO:0000313" key="4">
    <source>
        <dbReference type="EMBL" id="KAF2200181.1"/>
    </source>
</evidence>
<feature type="compositionally biased region" description="Basic and acidic residues" evidence="1">
    <location>
        <begin position="1058"/>
        <end position="1067"/>
    </location>
</feature>
<feature type="compositionally biased region" description="Gly residues" evidence="1">
    <location>
        <begin position="1138"/>
        <end position="1147"/>
    </location>
</feature>
<dbReference type="Pfam" id="PF13254">
    <property type="entry name" value="DUF4045"/>
    <property type="match status" value="1"/>
</dbReference>
<feature type="compositionally biased region" description="Polar residues" evidence="1">
    <location>
        <begin position="126"/>
        <end position="138"/>
    </location>
</feature>
<evidence type="ECO:0000259" key="2">
    <source>
        <dbReference type="Pfam" id="PF13254"/>
    </source>
</evidence>
<dbReference type="InterPro" id="IPR007122">
    <property type="entry name" value="Villin/Gelsolin"/>
</dbReference>
<dbReference type="SMART" id="SM00262">
    <property type="entry name" value="GEL"/>
    <property type="match status" value="2"/>
</dbReference>
<feature type="region of interest" description="Disordered" evidence="1">
    <location>
        <begin position="681"/>
        <end position="1104"/>
    </location>
</feature>
<feature type="compositionally biased region" description="Polar residues" evidence="1">
    <location>
        <begin position="58"/>
        <end position="68"/>
    </location>
</feature>
<feature type="domain" description="DUF7904" evidence="3">
    <location>
        <begin position="1237"/>
        <end position="1336"/>
    </location>
</feature>
<feature type="compositionally biased region" description="Basic residues" evidence="1">
    <location>
        <begin position="849"/>
        <end position="862"/>
    </location>
</feature>
<protein>
    <recommendedName>
        <fullName evidence="6">DUF4045 domain-containing protein</fullName>
    </recommendedName>
</protein>
<feature type="compositionally biased region" description="Basic and acidic residues" evidence="1">
    <location>
        <begin position="1010"/>
        <end position="1023"/>
    </location>
</feature>
<dbReference type="GO" id="GO:0008154">
    <property type="term" value="P:actin polymerization or depolymerization"/>
    <property type="evidence" value="ECO:0007669"/>
    <property type="project" value="TreeGrafter"/>
</dbReference>
<reference evidence="4" key="1">
    <citation type="journal article" date="2020" name="Stud. Mycol.">
        <title>101 Dothideomycetes genomes: a test case for predicting lifestyles and emergence of pathogens.</title>
        <authorList>
            <person name="Haridas S."/>
            <person name="Albert R."/>
            <person name="Binder M."/>
            <person name="Bloem J."/>
            <person name="Labutti K."/>
            <person name="Salamov A."/>
            <person name="Andreopoulos B."/>
            <person name="Baker S."/>
            <person name="Barry K."/>
            <person name="Bills G."/>
            <person name="Bluhm B."/>
            <person name="Cannon C."/>
            <person name="Castanera R."/>
            <person name="Culley D."/>
            <person name="Daum C."/>
            <person name="Ezra D."/>
            <person name="Gonzalez J."/>
            <person name="Henrissat B."/>
            <person name="Kuo A."/>
            <person name="Liang C."/>
            <person name="Lipzen A."/>
            <person name="Lutzoni F."/>
            <person name="Magnuson J."/>
            <person name="Mondo S."/>
            <person name="Nolan M."/>
            <person name="Ohm R."/>
            <person name="Pangilinan J."/>
            <person name="Park H.-J."/>
            <person name="Ramirez L."/>
            <person name="Alfaro M."/>
            <person name="Sun H."/>
            <person name="Tritt A."/>
            <person name="Yoshinaga Y."/>
            <person name="Zwiers L.-H."/>
            <person name="Turgeon B."/>
            <person name="Goodwin S."/>
            <person name="Spatafora J."/>
            <person name="Crous P."/>
            <person name="Grigoriev I."/>
        </authorList>
    </citation>
    <scope>NUCLEOTIDE SEQUENCE</scope>
    <source>
        <strain evidence="4">ATCC 74209</strain>
    </source>
</reference>
<dbReference type="GO" id="GO:0051016">
    <property type="term" value="P:barbed-end actin filament capping"/>
    <property type="evidence" value="ECO:0007669"/>
    <property type="project" value="TreeGrafter"/>
</dbReference>
<sequence length="1660" mass="180254">MSDDVDATKFLKHIRQLSEQRDQEDAERVKKLEEEIIQGRNERLARRAERARSLSPDKPTTPQSQGSMGASRDVQEKATETPTPVMDLPSQDSARQESLNRLTGSPAQRLEDFEPKKPAPSPAALTRSNTVLGWQQRRSGPRRPLSMAAPSSTKPTIDSPSETPESGSPAAPTLSRDQIAQSLGGKDPSWFRQTADRGIGSAAYRKNQEDNLSEVGSVSGRRQLPGMSREGSAEPQATSPPPENIRSSSPSRLGSIRGSATWNSRFSTSASVSGEDTELAGKSKTPSLLESIKFDPPTHRVSSIEGGDQANGARSLAMSPTQGRMSPERVDRSPSPTKGMGGFVQSAMLKRSDSVNKRWSTQNTPLSPGLSRQNSTVSNLGGARTGFSGVVSTSKPERPTSLSRETSMEPPSRPSSSSSNLTITTGIEGLQRGEFARPALPHSRTRSVTSISGERPMLESSPSRDSKRWSPTKATWIESALKRPESPKPKAAAPEQPSWMTEINRIKQQRGSVDLGKGNPLMSPPADSPRSGRSSPIKEDQKPNIPREASIPEKEEYKEETQSPVVPTASLPAEWVMSSKEEGVPSLEPTASPELEEVPDKQLSKDPVSLPPAKPKPRTPPKKDFRAALRSRQTPTETSTTPKKDDVPEFQNVFGKLKKAQTQKYVAPDVLTANILRGKAALNETGGPKPSNRKDEFRQSLIEQKEAMLAKAQETGSAAHKRTDSSSQQATPEAIALREKLGRTGSISTPAEEKQATPEAISRRKSLRAAPKPSPTEKSAQPDPGSARRESVRSSKLADRFNPVLAGMLARGPPPMTLNSGASKSVDVSENVHSPDEEKKGSAPELKHMTKGRARGPKRRAPTTKQAAPTEKPATSKAPVAVVPLVKTEEVLSSNAPSEVLSSNAPSEVQSLDRRSGSPALSDTPARQSLKAKPVTPAKSPDLSKRMSKSPSPEVPRKPSLTELEKKRSFSGNADKKPMNSDVIESPVAKPPAPQVASWRTARPLPSPPEAEKKVETPSRFEVKSPMSERPSKTTREIAQETAQKATQKATSETTQGHTKETTRETPEPEVAGFSVKKVTSLWGRQAASSPPPRVKSPIKLPTRADERAAMENAGLVEATETAKPAPPKPQSPKPIGLGLGGFGGYFAGRATRESSPPKPLSTNAFPASPPSSGRPQSEPFASSPKPAGSDELFAEYFDEPPVITGELPKEIDTLQMLTSSPLDLGPASKIRTLRKQMQEITSDGQLSPVPMQEEHVLFQESMYLCTHVFGDAKGARHTEVYLWAGSGVPEPTLEDTQHFARNIAKQNQGKLIVLRQGKETPNFCEALGGIVITRRGGRPAARQYMLCGRRHLGHLTFDEVDYSLNSLCSGFPYIVSSPTDKIFLWKGRGCSAEEVSGARLMGMDLTTTGELIEMDEASELPEFFNAFTADTSDGMKTIPRSADYWRYKASSEKYRTRLFKLEQQQSPSGWGQSLQVSSFLAPLLRRPSWHSFHSADDIRNGKPTERSSQQPSTPNTPSSPEKTVTVRVTEIVPFCQGDLEPEFVYVLDAFFEMYIIIGPLSRTQSASFSTALLFAQEYGLLAASEESRPMIPVATVVLDGTPRDMKAAFRCWSDERVSAAGLIKGKLGRGKSLRILGVERAIKEATRRGREGRKEIGRV</sequence>
<dbReference type="GO" id="GO:0051014">
    <property type="term" value="P:actin filament severing"/>
    <property type="evidence" value="ECO:0007669"/>
    <property type="project" value="TreeGrafter"/>
</dbReference>
<feature type="compositionally biased region" description="Low complexity" evidence="1">
    <location>
        <begin position="489"/>
        <end position="498"/>
    </location>
</feature>
<feature type="compositionally biased region" description="Polar residues" evidence="1">
    <location>
        <begin position="1161"/>
        <end position="1176"/>
    </location>
</feature>
<feature type="compositionally biased region" description="Low complexity" evidence="1">
    <location>
        <begin position="403"/>
        <end position="419"/>
    </location>
</feature>
<accession>A0A9P4MR99</accession>
<dbReference type="Pfam" id="PF25480">
    <property type="entry name" value="DUF7904"/>
    <property type="match status" value="1"/>
</dbReference>
<feature type="region of interest" description="Disordered" evidence="1">
    <location>
        <begin position="35"/>
        <end position="648"/>
    </location>
</feature>
<dbReference type="PANTHER" id="PTHR11977:SF133">
    <property type="entry name" value="DUF4045 DOMAIN-CONTAINING PROTEIN"/>
    <property type="match status" value="1"/>
</dbReference>
<evidence type="ECO:0000256" key="1">
    <source>
        <dbReference type="SAM" id="MobiDB-lite"/>
    </source>
</evidence>
<proteinExistence type="predicted"/>
<dbReference type="InterPro" id="IPR057226">
    <property type="entry name" value="DUF7904"/>
</dbReference>
<dbReference type="Gene3D" id="3.40.20.10">
    <property type="entry name" value="Severin"/>
    <property type="match status" value="3"/>
</dbReference>
<dbReference type="PANTHER" id="PTHR11977">
    <property type="entry name" value="VILLIN"/>
    <property type="match status" value="1"/>
</dbReference>
<evidence type="ECO:0000259" key="3">
    <source>
        <dbReference type="Pfam" id="PF25480"/>
    </source>
</evidence>
<feature type="compositionally biased region" description="Basic and acidic residues" evidence="1">
    <location>
        <begin position="1030"/>
        <end position="1039"/>
    </location>
</feature>
<dbReference type="GO" id="GO:0051015">
    <property type="term" value="F:actin filament binding"/>
    <property type="evidence" value="ECO:0007669"/>
    <property type="project" value="InterPro"/>
</dbReference>
<feature type="compositionally biased region" description="Basic and acidic residues" evidence="1">
    <location>
        <begin position="692"/>
        <end position="708"/>
    </location>
</feature>
<feature type="compositionally biased region" description="Polar residues" evidence="1">
    <location>
        <begin position="891"/>
        <end position="910"/>
    </location>
</feature>
<dbReference type="SUPFAM" id="SSF55753">
    <property type="entry name" value="Actin depolymerizing proteins"/>
    <property type="match status" value="3"/>
</dbReference>
<feature type="compositionally biased region" description="Polar residues" evidence="1">
    <location>
        <begin position="817"/>
        <end position="832"/>
    </location>
</feature>
<feature type="compositionally biased region" description="Basic and acidic residues" evidence="1">
    <location>
        <begin position="550"/>
        <end position="561"/>
    </location>
</feature>
<feature type="compositionally biased region" description="Polar residues" evidence="1">
    <location>
        <begin position="90"/>
        <end position="106"/>
    </location>
</feature>
<feature type="compositionally biased region" description="Polar residues" evidence="1">
    <location>
        <begin position="149"/>
        <end position="166"/>
    </location>
</feature>
<keyword evidence="5" id="KW-1185">Reference proteome</keyword>
<evidence type="ECO:0000313" key="5">
    <source>
        <dbReference type="Proteomes" id="UP000799536"/>
    </source>
</evidence>
<feature type="region of interest" description="Disordered" evidence="1">
    <location>
        <begin position="1116"/>
        <end position="1192"/>
    </location>
</feature>
<feature type="compositionally biased region" description="Polar residues" evidence="1">
    <location>
        <begin position="245"/>
        <end position="274"/>
    </location>
</feature>
<dbReference type="GO" id="GO:0005546">
    <property type="term" value="F:phosphatidylinositol-4,5-bisphosphate binding"/>
    <property type="evidence" value="ECO:0007669"/>
    <property type="project" value="TreeGrafter"/>
</dbReference>
<dbReference type="GO" id="GO:0005737">
    <property type="term" value="C:cytoplasm"/>
    <property type="evidence" value="ECO:0007669"/>
    <property type="project" value="TreeGrafter"/>
</dbReference>
<feature type="compositionally biased region" description="Polar residues" evidence="1">
    <location>
        <begin position="631"/>
        <end position="641"/>
    </location>
</feature>
<gene>
    <name evidence="4" type="ORF">GQ43DRAFT_374455</name>
</gene>
<evidence type="ECO:0008006" key="6">
    <source>
        <dbReference type="Google" id="ProtNLM"/>
    </source>
</evidence>
<feature type="compositionally biased region" description="Polar residues" evidence="1">
    <location>
        <begin position="357"/>
        <end position="379"/>
    </location>
</feature>
<feature type="domain" description="DUF4045" evidence="2">
    <location>
        <begin position="6"/>
        <end position="708"/>
    </location>
</feature>
<feature type="compositionally biased region" description="Low complexity" evidence="1">
    <location>
        <begin position="1508"/>
        <end position="1521"/>
    </location>
</feature>
<dbReference type="OrthoDB" id="6375767at2759"/>
<comment type="caution">
    <text evidence="4">The sequence shown here is derived from an EMBL/GenBank/DDBJ whole genome shotgun (WGS) entry which is preliminary data.</text>
</comment>
<dbReference type="GO" id="GO:0015629">
    <property type="term" value="C:actin cytoskeleton"/>
    <property type="evidence" value="ECO:0007669"/>
    <property type="project" value="TreeGrafter"/>
</dbReference>
<feature type="compositionally biased region" description="Basic and acidic residues" evidence="1">
    <location>
        <begin position="963"/>
        <end position="979"/>
    </location>
</feature>